<evidence type="ECO:0000313" key="2">
    <source>
        <dbReference type="EMBL" id="UOF02615.1"/>
    </source>
</evidence>
<accession>A0ABY4CCE3</accession>
<keyword evidence="3" id="KW-1185">Reference proteome</keyword>
<keyword evidence="1" id="KW-0472">Membrane</keyword>
<feature type="transmembrane region" description="Helical" evidence="1">
    <location>
        <begin position="6"/>
        <end position="31"/>
    </location>
</feature>
<protein>
    <submittedName>
        <fullName evidence="2">DUF1761 domain-containing protein</fullName>
    </submittedName>
</protein>
<keyword evidence="1" id="KW-0812">Transmembrane</keyword>
<name>A0ABY4CCE3_9BACT</name>
<organism evidence="2 3">
    <name type="scientific">Bdellovibrio reynosensis</name>
    <dbReference type="NCBI Taxonomy" id="2835041"/>
    <lineage>
        <taxon>Bacteria</taxon>
        <taxon>Pseudomonadati</taxon>
        <taxon>Bdellovibrionota</taxon>
        <taxon>Bdellovibrionia</taxon>
        <taxon>Bdellovibrionales</taxon>
        <taxon>Pseudobdellovibrionaceae</taxon>
        <taxon>Bdellovibrio</taxon>
    </lineage>
</organism>
<gene>
    <name evidence="2" type="ORF">MNR06_06585</name>
</gene>
<evidence type="ECO:0000313" key="3">
    <source>
        <dbReference type="Proteomes" id="UP000830116"/>
    </source>
</evidence>
<dbReference type="EMBL" id="CP093442">
    <property type="protein sequence ID" value="UOF02615.1"/>
    <property type="molecule type" value="Genomic_DNA"/>
</dbReference>
<dbReference type="RefSeq" id="WP_243540327.1">
    <property type="nucleotide sequence ID" value="NZ_CP093442.1"/>
</dbReference>
<dbReference type="Proteomes" id="UP000830116">
    <property type="component" value="Chromosome"/>
</dbReference>
<feature type="transmembrane region" description="Helical" evidence="1">
    <location>
        <begin position="52"/>
        <end position="72"/>
    </location>
</feature>
<sequence>MEYPLITINYLAVVLAIVVSFIWGGLYYGPLMGKRWAKEMNMDFTKKPDKKVMQKSLAVNLIGTFLICYVLAHTNQVWRPSVWGHIGADGPAWSYGFWGAFFVWIGFFVPLQLNKVSWEMRSWRLVAINVAHDFVQLQLISQVLAHLR</sequence>
<keyword evidence="1" id="KW-1133">Transmembrane helix</keyword>
<proteinExistence type="predicted"/>
<evidence type="ECO:0000256" key="1">
    <source>
        <dbReference type="SAM" id="Phobius"/>
    </source>
</evidence>
<feature type="transmembrane region" description="Helical" evidence="1">
    <location>
        <begin position="92"/>
        <end position="111"/>
    </location>
</feature>
<dbReference type="InterPro" id="IPR013879">
    <property type="entry name" value="DUF1761"/>
</dbReference>
<reference evidence="2" key="1">
    <citation type="submission" date="2022-03" db="EMBL/GenBank/DDBJ databases">
        <title>Genome Identification and Characterization of new species Bdellovibrio reynosense LBG001 sp. nov. from a Mexico soil sample.</title>
        <authorList>
            <person name="Camilli A."/>
            <person name="Ajao Y."/>
            <person name="Guo X."/>
        </authorList>
    </citation>
    <scope>NUCLEOTIDE SEQUENCE</scope>
    <source>
        <strain evidence="2">LBG001</strain>
    </source>
</reference>
<dbReference type="Pfam" id="PF08570">
    <property type="entry name" value="DUF1761"/>
    <property type="match status" value="1"/>
</dbReference>